<organism evidence="1 2">
    <name type="scientific">Goodea atripinnis</name>
    <dbReference type="NCBI Taxonomy" id="208336"/>
    <lineage>
        <taxon>Eukaryota</taxon>
        <taxon>Metazoa</taxon>
        <taxon>Chordata</taxon>
        <taxon>Craniata</taxon>
        <taxon>Vertebrata</taxon>
        <taxon>Euteleostomi</taxon>
        <taxon>Actinopterygii</taxon>
        <taxon>Neopterygii</taxon>
        <taxon>Teleostei</taxon>
        <taxon>Neoteleostei</taxon>
        <taxon>Acanthomorphata</taxon>
        <taxon>Ovalentaria</taxon>
        <taxon>Atherinomorphae</taxon>
        <taxon>Cyprinodontiformes</taxon>
        <taxon>Goodeidae</taxon>
        <taxon>Goodea</taxon>
    </lineage>
</organism>
<evidence type="ECO:0000313" key="1">
    <source>
        <dbReference type="EMBL" id="MEQ2182047.1"/>
    </source>
</evidence>
<name>A0ABV0PF87_9TELE</name>
<accession>A0ABV0PF87</accession>
<keyword evidence="2" id="KW-1185">Reference proteome</keyword>
<dbReference type="Proteomes" id="UP001476798">
    <property type="component" value="Unassembled WGS sequence"/>
</dbReference>
<feature type="non-terminal residue" evidence="1">
    <location>
        <position position="1"/>
    </location>
</feature>
<dbReference type="EMBL" id="JAHRIO010071469">
    <property type="protein sequence ID" value="MEQ2182047.1"/>
    <property type="molecule type" value="Genomic_DNA"/>
</dbReference>
<proteinExistence type="predicted"/>
<protein>
    <submittedName>
        <fullName evidence="1">Pleckstrin y domain-containing A member 5</fullName>
    </submittedName>
</protein>
<sequence>ITSYQTLPRNMPSHRVPYMPHYGENYRSMPRNSMAQRDSICSMSPSLYDQTLGPSTTEKRRSMRDDTMWQLYEWQQRQAYSRQSGLYSNMASPKTMINLSEHAALSRSIPPSPSHGSLSMYGAYSPMRSYNMANARSEGRLTGYFSLVVPRPDGSQSRLSLPSLFKAKL</sequence>
<comment type="caution">
    <text evidence="1">The sequence shown here is derived from an EMBL/GenBank/DDBJ whole genome shotgun (WGS) entry which is preliminary data.</text>
</comment>
<evidence type="ECO:0000313" key="2">
    <source>
        <dbReference type="Proteomes" id="UP001476798"/>
    </source>
</evidence>
<gene>
    <name evidence="1" type="primary">PLEKHA5_1</name>
    <name evidence="1" type="ORF">GOODEAATRI_018006</name>
</gene>
<dbReference type="PANTHER" id="PTHR12752:SF3">
    <property type="entry name" value="PLECKSTRIN HOMOLOGY DOMAIN-CONTAINING FAMILY A MEMBER 5"/>
    <property type="match status" value="1"/>
</dbReference>
<reference evidence="1 2" key="1">
    <citation type="submission" date="2021-06" db="EMBL/GenBank/DDBJ databases">
        <authorList>
            <person name="Palmer J.M."/>
        </authorList>
    </citation>
    <scope>NUCLEOTIDE SEQUENCE [LARGE SCALE GENOMIC DNA]</scope>
    <source>
        <strain evidence="1 2">GA_2019</strain>
        <tissue evidence="1">Muscle</tissue>
    </source>
</reference>
<dbReference type="PANTHER" id="PTHR12752">
    <property type="entry name" value="PHOSPHOINOSITOL 3-PHOSPHATE-BINDING PROTEIN"/>
    <property type="match status" value="1"/>
</dbReference>